<keyword evidence="6 8" id="KW-0472">Membrane</keyword>
<keyword evidence="3 8" id="KW-0132">Cell division</keyword>
<dbReference type="NCBIfam" id="TIGR02209">
    <property type="entry name" value="ftsL_broad"/>
    <property type="match status" value="1"/>
</dbReference>
<dbReference type="PANTHER" id="PTHR37479:SF1">
    <property type="entry name" value="CELL DIVISION PROTEIN FTSL"/>
    <property type="match status" value="1"/>
</dbReference>
<evidence type="ECO:0000256" key="8">
    <source>
        <dbReference type="HAMAP-Rule" id="MF_00910"/>
    </source>
</evidence>
<evidence type="ECO:0000313" key="11">
    <source>
        <dbReference type="Proteomes" id="UP000186819"/>
    </source>
</evidence>
<dbReference type="STRING" id="34027.SAMN05421829_10676"/>
<keyword evidence="8" id="KW-0997">Cell inner membrane</keyword>
<comment type="similarity">
    <text evidence="8">Belongs to the FtsL family.</text>
</comment>
<evidence type="ECO:0000256" key="3">
    <source>
        <dbReference type="ARBA" id="ARBA00022618"/>
    </source>
</evidence>
<dbReference type="OrthoDB" id="5298556at2"/>
<dbReference type="EMBL" id="FTMD01000006">
    <property type="protein sequence ID" value="SIQ70269.1"/>
    <property type="molecule type" value="Genomic_DNA"/>
</dbReference>
<evidence type="ECO:0000313" key="10">
    <source>
        <dbReference type="EMBL" id="SIQ70269.1"/>
    </source>
</evidence>
<keyword evidence="2 8" id="KW-1003">Cell membrane</keyword>
<comment type="function">
    <text evidence="8">Essential cell division protein. May link together the upstream cell division proteins, which are predominantly cytoplasmic, with the downstream cell division proteins, which are predominantly periplasmic.</text>
</comment>
<comment type="subcellular location">
    <subcellularLocation>
        <location evidence="8">Cell inner membrane</location>
        <topology evidence="8">Single-pass type II membrane protein</topology>
    </subcellularLocation>
    <subcellularLocation>
        <location evidence="1">Cell membrane</location>
        <topology evidence="1">Single-pass type II membrane protein</topology>
    </subcellularLocation>
    <text evidence="8">Localizes to the division septum where it forms a ring structure.</text>
</comment>
<dbReference type="HAMAP" id="MF_00910">
    <property type="entry name" value="FtsL"/>
    <property type="match status" value="1"/>
</dbReference>
<evidence type="ECO:0000256" key="1">
    <source>
        <dbReference type="ARBA" id="ARBA00004401"/>
    </source>
</evidence>
<evidence type="ECO:0000256" key="2">
    <source>
        <dbReference type="ARBA" id="ARBA00022475"/>
    </source>
</evidence>
<dbReference type="PANTHER" id="PTHR37479">
    <property type="entry name" value="CELL DIVISION PROTEIN FTSL"/>
    <property type="match status" value="1"/>
</dbReference>
<dbReference type="InterPro" id="IPR011922">
    <property type="entry name" value="Cell_div_FtsL"/>
</dbReference>
<keyword evidence="5 8" id="KW-1133">Transmembrane helix</keyword>
<dbReference type="AlphaFoldDB" id="A0A1N6UXI1"/>
<evidence type="ECO:0000256" key="9">
    <source>
        <dbReference type="NCBIfam" id="TIGR02209"/>
    </source>
</evidence>
<keyword evidence="11" id="KW-1185">Reference proteome</keyword>
<evidence type="ECO:0000256" key="7">
    <source>
        <dbReference type="ARBA" id="ARBA00023306"/>
    </source>
</evidence>
<reference evidence="11" key="1">
    <citation type="submission" date="2017-01" db="EMBL/GenBank/DDBJ databases">
        <authorList>
            <person name="Varghese N."/>
            <person name="Submissions S."/>
        </authorList>
    </citation>
    <scope>NUCLEOTIDE SEQUENCE [LARGE SCALE GENOMIC DNA]</scope>
    <source>
        <strain evidence="11">ATCC 51758</strain>
    </source>
</reference>
<keyword evidence="7 8" id="KW-0131">Cell cycle</keyword>
<organism evidence="10 11">
    <name type="scientific">Aromatoleum tolulyticum</name>
    <dbReference type="NCBI Taxonomy" id="34027"/>
    <lineage>
        <taxon>Bacteria</taxon>
        <taxon>Pseudomonadati</taxon>
        <taxon>Pseudomonadota</taxon>
        <taxon>Betaproteobacteria</taxon>
        <taxon>Rhodocyclales</taxon>
        <taxon>Rhodocyclaceae</taxon>
        <taxon>Aromatoleum</taxon>
    </lineage>
</organism>
<dbReference type="GO" id="GO:0043093">
    <property type="term" value="P:FtsZ-dependent cytokinesis"/>
    <property type="evidence" value="ECO:0007669"/>
    <property type="project" value="UniProtKB-UniRule"/>
</dbReference>
<evidence type="ECO:0000256" key="4">
    <source>
        <dbReference type="ARBA" id="ARBA00022692"/>
    </source>
</evidence>
<protein>
    <recommendedName>
        <fullName evidence="8 9">Cell division protein FtsL</fullName>
    </recommendedName>
</protein>
<dbReference type="RefSeq" id="WP_076602087.1">
    <property type="nucleotide sequence ID" value="NZ_FTMD01000006.1"/>
</dbReference>
<dbReference type="GO" id="GO:0005886">
    <property type="term" value="C:plasma membrane"/>
    <property type="evidence" value="ECO:0007669"/>
    <property type="project" value="UniProtKB-SubCell"/>
</dbReference>
<sequence>MIRTDAFLVAVAVASALGVVASQHQARKLFSELEREQTRAHGLEVEWDQLQLEQSTWAAHARVEKIARERIGMRAPVPGQVFSIEGVK</sequence>
<dbReference type="GO" id="GO:0032153">
    <property type="term" value="C:cell division site"/>
    <property type="evidence" value="ECO:0007669"/>
    <property type="project" value="UniProtKB-UniRule"/>
</dbReference>
<comment type="subunit">
    <text evidence="8">Part of a complex composed of FtsB, FtsL and FtsQ.</text>
</comment>
<proteinExistence type="inferred from homology"/>
<gene>
    <name evidence="8" type="primary">ftsL</name>
    <name evidence="10" type="ORF">SAMN05421829_10676</name>
</gene>
<dbReference type="Pfam" id="PF04999">
    <property type="entry name" value="FtsL"/>
    <property type="match status" value="1"/>
</dbReference>
<evidence type="ECO:0000256" key="5">
    <source>
        <dbReference type="ARBA" id="ARBA00022989"/>
    </source>
</evidence>
<evidence type="ECO:0000256" key="6">
    <source>
        <dbReference type="ARBA" id="ARBA00023136"/>
    </source>
</evidence>
<dbReference type="Proteomes" id="UP000186819">
    <property type="component" value="Unassembled WGS sequence"/>
</dbReference>
<accession>A0A1N6UXI1</accession>
<keyword evidence="4 8" id="KW-0812">Transmembrane</keyword>
<name>A0A1N6UXI1_9RHOO</name>